<evidence type="ECO:0000256" key="3">
    <source>
        <dbReference type="ARBA" id="ARBA00022989"/>
    </source>
</evidence>
<feature type="transmembrane region" description="Helical" evidence="6">
    <location>
        <begin position="63"/>
        <end position="82"/>
    </location>
</feature>
<protein>
    <recommendedName>
        <fullName evidence="7">Lipopolysaccharide assembly protein A domain-containing protein</fullName>
    </recommendedName>
</protein>
<dbReference type="EMBL" id="BAABKG010000006">
    <property type="protein sequence ID" value="GAA5155421.1"/>
    <property type="molecule type" value="Genomic_DNA"/>
</dbReference>
<evidence type="ECO:0000313" key="9">
    <source>
        <dbReference type="Proteomes" id="UP001500221"/>
    </source>
</evidence>
<accession>A0ABP9Q157</accession>
<feature type="domain" description="Lipopolysaccharide assembly protein A" evidence="7">
    <location>
        <begin position="83"/>
        <end position="137"/>
    </location>
</feature>
<evidence type="ECO:0000256" key="1">
    <source>
        <dbReference type="ARBA" id="ARBA00022475"/>
    </source>
</evidence>
<keyword evidence="1" id="KW-1003">Cell membrane</keyword>
<dbReference type="Proteomes" id="UP001500221">
    <property type="component" value="Unassembled WGS sequence"/>
</dbReference>
<keyword evidence="9" id="KW-1185">Reference proteome</keyword>
<reference evidence="9" key="1">
    <citation type="journal article" date="2019" name="Int. J. Syst. Evol. Microbiol.">
        <title>The Global Catalogue of Microorganisms (GCM) 10K type strain sequencing project: providing services to taxonomists for standard genome sequencing and annotation.</title>
        <authorList>
            <consortium name="The Broad Institute Genomics Platform"/>
            <consortium name="The Broad Institute Genome Sequencing Center for Infectious Disease"/>
            <person name="Wu L."/>
            <person name="Ma J."/>
        </authorList>
    </citation>
    <scope>NUCLEOTIDE SEQUENCE [LARGE SCALE GENOMIC DNA]</scope>
    <source>
        <strain evidence="9">JCM 18459</strain>
    </source>
</reference>
<dbReference type="RefSeq" id="WP_345463186.1">
    <property type="nucleotide sequence ID" value="NZ_BAABKG010000006.1"/>
</dbReference>
<name>A0ABP9Q157_9ACTN</name>
<gene>
    <name evidence="8" type="ORF">GCM10023340_40660</name>
</gene>
<dbReference type="Pfam" id="PF06305">
    <property type="entry name" value="LapA_dom"/>
    <property type="match status" value="1"/>
</dbReference>
<dbReference type="InterPro" id="IPR010445">
    <property type="entry name" value="LapA_dom"/>
</dbReference>
<evidence type="ECO:0000259" key="7">
    <source>
        <dbReference type="Pfam" id="PF06305"/>
    </source>
</evidence>
<feature type="region of interest" description="Disordered" evidence="5">
    <location>
        <begin position="1"/>
        <end position="59"/>
    </location>
</feature>
<feature type="transmembrane region" description="Helical" evidence="6">
    <location>
        <begin position="102"/>
        <end position="125"/>
    </location>
</feature>
<evidence type="ECO:0000256" key="5">
    <source>
        <dbReference type="SAM" id="MobiDB-lite"/>
    </source>
</evidence>
<organism evidence="8 9">
    <name type="scientific">Nocardioides marinquilinus</name>
    <dbReference type="NCBI Taxonomy" id="1210400"/>
    <lineage>
        <taxon>Bacteria</taxon>
        <taxon>Bacillati</taxon>
        <taxon>Actinomycetota</taxon>
        <taxon>Actinomycetes</taxon>
        <taxon>Propionibacteriales</taxon>
        <taxon>Nocardioidaceae</taxon>
        <taxon>Nocardioides</taxon>
    </lineage>
</organism>
<proteinExistence type="predicted"/>
<keyword evidence="2 6" id="KW-0812">Transmembrane</keyword>
<evidence type="ECO:0000256" key="4">
    <source>
        <dbReference type="ARBA" id="ARBA00023136"/>
    </source>
</evidence>
<sequence>MSQPPPPATGEPEPLSENPGTVPPAEPAPSTATTEPHPEPHPEPASAPTKDENPLRSSRTSGAWTGVVVALVLILLLVVFVLQNTDSAPVEFLWLDGNAPVAVLLLIAAAVGMAIAALVGSLRIMQLRRRIKRERRR</sequence>
<keyword evidence="4 6" id="KW-0472">Membrane</keyword>
<evidence type="ECO:0000313" key="8">
    <source>
        <dbReference type="EMBL" id="GAA5155421.1"/>
    </source>
</evidence>
<comment type="caution">
    <text evidence="8">The sequence shown here is derived from an EMBL/GenBank/DDBJ whole genome shotgun (WGS) entry which is preliminary data.</text>
</comment>
<evidence type="ECO:0000256" key="2">
    <source>
        <dbReference type="ARBA" id="ARBA00022692"/>
    </source>
</evidence>
<keyword evidence="3 6" id="KW-1133">Transmembrane helix</keyword>
<evidence type="ECO:0000256" key="6">
    <source>
        <dbReference type="SAM" id="Phobius"/>
    </source>
</evidence>